<gene>
    <name evidence="1" type="ORF">CFOL_v3_23849</name>
</gene>
<dbReference type="InParanoid" id="A0A1Q3CJU6"/>
<evidence type="ECO:0000313" key="2">
    <source>
        <dbReference type="Proteomes" id="UP000187406"/>
    </source>
</evidence>
<feature type="non-terminal residue" evidence="1">
    <location>
        <position position="233"/>
    </location>
</feature>
<evidence type="ECO:0008006" key="3">
    <source>
        <dbReference type="Google" id="ProtNLM"/>
    </source>
</evidence>
<dbReference type="AlphaFoldDB" id="A0A1Q3CJU6"/>
<accession>A0A1Q3CJU6</accession>
<name>A0A1Q3CJU6_CEPFO</name>
<proteinExistence type="predicted"/>
<keyword evidence="2" id="KW-1185">Reference proteome</keyword>
<dbReference type="PANTHER" id="PTHR33710:SF79">
    <property type="entry name" value="OS06G0205337 PROTEIN"/>
    <property type="match status" value="1"/>
</dbReference>
<organism evidence="1 2">
    <name type="scientific">Cephalotus follicularis</name>
    <name type="common">Albany pitcher plant</name>
    <dbReference type="NCBI Taxonomy" id="3775"/>
    <lineage>
        <taxon>Eukaryota</taxon>
        <taxon>Viridiplantae</taxon>
        <taxon>Streptophyta</taxon>
        <taxon>Embryophyta</taxon>
        <taxon>Tracheophyta</taxon>
        <taxon>Spermatophyta</taxon>
        <taxon>Magnoliopsida</taxon>
        <taxon>eudicotyledons</taxon>
        <taxon>Gunneridae</taxon>
        <taxon>Pentapetalae</taxon>
        <taxon>rosids</taxon>
        <taxon>fabids</taxon>
        <taxon>Oxalidales</taxon>
        <taxon>Cephalotaceae</taxon>
        <taxon>Cephalotus</taxon>
    </lineage>
</organism>
<comment type="caution">
    <text evidence="1">The sequence shown here is derived from an EMBL/GenBank/DDBJ whole genome shotgun (WGS) entry which is preliminary data.</text>
</comment>
<dbReference type="Proteomes" id="UP000187406">
    <property type="component" value="Unassembled WGS sequence"/>
</dbReference>
<evidence type="ECO:0000313" key="1">
    <source>
        <dbReference type="EMBL" id="GAV80388.1"/>
    </source>
</evidence>
<dbReference type="SUPFAM" id="SSF56219">
    <property type="entry name" value="DNase I-like"/>
    <property type="match status" value="1"/>
</dbReference>
<dbReference type="InterPro" id="IPR036691">
    <property type="entry name" value="Endo/exonu/phosph_ase_sf"/>
</dbReference>
<dbReference type="PANTHER" id="PTHR33710">
    <property type="entry name" value="BNAC02G09200D PROTEIN"/>
    <property type="match status" value="1"/>
</dbReference>
<reference evidence="2" key="1">
    <citation type="submission" date="2016-04" db="EMBL/GenBank/DDBJ databases">
        <title>Cephalotus genome sequencing.</title>
        <authorList>
            <person name="Fukushima K."/>
            <person name="Hasebe M."/>
            <person name="Fang X."/>
        </authorList>
    </citation>
    <scope>NUCLEOTIDE SEQUENCE [LARGE SCALE GENOMIC DNA]</scope>
    <source>
        <strain evidence="2">cv. St1</strain>
    </source>
</reference>
<protein>
    <recommendedName>
        <fullName evidence="3">Exo_endo_phos domain-containing protein</fullName>
    </recommendedName>
</protein>
<sequence length="233" mass="27143">VYGLCDREGHTTLWEDLTFCASQFKHKPWAVLGDFNVRRYGTEHSTSSRVTKVMKDFNNTITMIELEDLSCSGFHFTWSNMRTTLGDSFVVYHPSGISDHSPISIQMRSKLPFIGRPFKFLNLWTENENFLKVVRQEWAKNYQASPLMAIHLKLKSLKGLLKAFGTRPDSKAKELRLQLHNLQREILNEGDTPSRAEKERLLRLEVGRMARWGEDYFKQKSRIQWLKDGDSNT</sequence>
<dbReference type="OrthoDB" id="1750912at2759"/>
<dbReference type="Gene3D" id="3.60.10.10">
    <property type="entry name" value="Endonuclease/exonuclease/phosphatase"/>
    <property type="match status" value="1"/>
</dbReference>
<dbReference type="EMBL" id="BDDD01002169">
    <property type="protein sequence ID" value="GAV80388.1"/>
    <property type="molecule type" value="Genomic_DNA"/>
</dbReference>
<feature type="non-terminal residue" evidence="1">
    <location>
        <position position="1"/>
    </location>
</feature>